<evidence type="ECO:0000256" key="20">
    <source>
        <dbReference type="ARBA" id="ARBA00049220"/>
    </source>
</evidence>
<evidence type="ECO:0000256" key="11">
    <source>
        <dbReference type="ARBA" id="ARBA00022714"/>
    </source>
</evidence>
<comment type="similarity">
    <text evidence="3 22">Belongs to the succinate dehydrogenase/fumarate reductase iron-sulfur protein family.</text>
</comment>
<dbReference type="PROSITE" id="PS00198">
    <property type="entry name" value="4FE4S_FER_1"/>
    <property type="match status" value="1"/>
</dbReference>
<evidence type="ECO:0000256" key="2">
    <source>
        <dbReference type="ARBA" id="ARBA00004894"/>
    </source>
</evidence>
<reference evidence="25 26" key="1">
    <citation type="submission" date="2016-10" db="EMBL/GenBank/DDBJ databases">
        <authorList>
            <person name="Varghese N."/>
            <person name="Submissions S."/>
        </authorList>
    </citation>
    <scope>NUCLEOTIDE SEQUENCE [LARGE SCALE GENOMIC DNA]</scope>
    <source>
        <strain evidence="25 26">DSM 1361</strain>
    </source>
</reference>
<dbReference type="SUPFAM" id="SSF54292">
    <property type="entry name" value="2Fe-2S ferredoxin-like"/>
    <property type="match status" value="1"/>
</dbReference>
<evidence type="ECO:0000256" key="14">
    <source>
        <dbReference type="ARBA" id="ARBA00023002"/>
    </source>
</evidence>
<evidence type="ECO:0000256" key="8">
    <source>
        <dbReference type="ARBA" id="ARBA00022475"/>
    </source>
</evidence>
<evidence type="ECO:0000256" key="6">
    <source>
        <dbReference type="ARBA" id="ARBA00017261"/>
    </source>
</evidence>
<evidence type="ECO:0000256" key="15">
    <source>
        <dbReference type="ARBA" id="ARBA00023004"/>
    </source>
</evidence>
<keyword evidence="9 22" id="KW-0004">4Fe-4S</keyword>
<evidence type="ECO:0000313" key="26">
    <source>
        <dbReference type="Proteomes" id="UP000243745"/>
    </source>
</evidence>
<evidence type="ECO:0000256" key="4">
    <source>
        <dbReference type="ARBA" id="ARBA00011300"/>
    </source>
</evidence>
<dbReference type="PROSITE" id="PS51379">
    <property type="entry name" value="4FE4S_FER_2"/>
    <property type="match status" value="1"/>
</dbReference>
<protein>
    <recommendedName>
        <fullName evidence="6 22">Fumarate reductase iron-sulfur subunit</fullName>
        <ecNumber evidence="5 22">1.3.5.1</ecNumber>
    </recommendedName>
</protein>
<evidence type="ECO:0000256" key="1">
    <source>
        <dbReference type="ARBA" id="ARBA00004413"/>
    </source>
</evidence>
<keyword evidence="17" id="KW-0472">Membrane</keyword>
<dbReference type="PROSITE" id="PS51085">
    <property type="entry name" value="2FE2S_FER_2"/>
    <property type="match status" value="1"/>
</dbReference>
<dbReference type="NCBIfam" id="TIGR00384">
    <property type="entry name" value="dhsB"/>
    <property type="match status" value="1"/>
</dbReference>
<dbReference type="Gene3D" id="1.10.1060.10">
    <property type="entry name" value="Alpha-helical ferredoxin"/>
    <property type="match status" value="1"/>
</dbReference>
<keyword evidence="8" id="KW-1003">Cell membrane</keyword>
<dbReference type="EC" id="1.3.5.1" evidence="5 22"/>
<evidence type="ECO:0000256" key="3">
    <source>
        <dbReference type="ARBA" id="ARBA00009433"/>
    </source>
</evidence>
<comment type="cofactor">
    <cofactor evidence="22">
        <name>[2Fe-2S] cluster</name>
        <dbReference type="ChEBI" id="CHEBI:190135"/>
    </cofactor>
    <text evidence="22">Binds 1 [2Fe-2S] cluster.</text>
</comment>
<keyword evidence="13" id="KW-0249">Electron transport</keyword>
<keyword evidence="10" id="KW-0816">Tricarboxylic acid cycle</keyword>
<keyword evidence="18 22" id="KW-0003">3Fe-4S</keyword>
<dbReference type="PANTHER" id="PTHR11921:SF29">
    <property type="entry name" value="SUCCINATE DEHYDROGENASE [UBIQUINONE] IRON-SULFUR SUBUNIT, MITOCHONDRIAL"/>
    <property type="match status" value="1"/>
</dbReference>
<dbReference type="PANTHER" id="PTHR11921">
    <property type="entry name" value="SUCCINATE DEHYDROGENASE IRON-SULFUR PROTEIN"/>
    <property type="match status" value="1"/>
</dbReference>
<dbReference type="Proteomes" id="UP000243745">
    <property type="component" value="Unassembled WGS sequence"/>
</dbReference>
<dbReference type="GO" id="GO:0051537">
    <property type="term" value="F:2 iron, 2 sulfur cluster binding"/>
    <property type="evidence" value="ECO:0007669"/>
    <property type="project" value="UniProtKB-KW"/>
</dbReference>
<dbReference type="Gene3D" id="3.10.20.30">
    <property type="match status" value="1"/>
</dbReference>
<comment type="subunit">
    <text evidence="21">Part of an enzyme complex containing three subunits: a flavoprotein (frdA), an iron-sulfur protein (frdB), and diheme cytochrome b (frdC).</text>
</comment>
<dbReference type="InterPro" id="IPR017896">
    <property type="entry name" value="4Fe4S_Fe-S-bd"/>
</dbReference>
<comment type="catalytic activity">
    <reaction evidence="19 22">
        <text>a menaquinone + succinate = a menaquinol + fumarate</text>
        <dbReference type="Rhea" id="RHEA:27834"/>
        <dbReference type="Rhea" id="RHEA-COMP:9537"/>
        <dbReference type="Rhea" id="RHEA-COMP:9539"/>
        <dbReference type="ChEBI" id="CHEBI:16374"/>
        <dbReference type="ChEBI" id="CHEBI:18151"/>
        <dbReference type="ChEBI" id="CHEBI:29806"/>
        <dbReference type="ChEBI" id="CHEBI:30031"/>
        <dbReference type="EC" id="1.3.5.1"/>
    </reaction>
</comment>
<dbReference type="RefSeq" id="WP_093140086.1">
    <property type="nucleotide sequence ID" value="NZ_FOXF01000002.1"/>
</dbReference>
<dbReference type="InterPro" id="IPR001041">
    <property type="entry name" value="2Fe-2S_ferredoxin-type"/>
</dbReference>
<evidence type="ECO:0000256" key="19">
    <source>
        <dbReference type="ARBA" id="ARBA00034412"/>
    </source>
</evidence>
<dbReference type="PROSITE" id="PS00197">
    <property type="entry name" value="2FE2S_FER_1"/>
    <property type="match status" value="1"/>
</dbReference>
<sequence>MSDNQIMKISVSRYRPETDKEPYLQDFEVPYRKETSLLEALNYIKDFLEPELSFRWSCRMAVCGSCGMMVNGVPKLACKTFLRDYAGKTMKIEPLANFPIERDLVVDISDFIEKLERIKPYIIPSKENENKPLTEGYIQTPQQMTSYLQFAQCINCGICYAACPQYKLNKNFIGPAALTLAYRYNIDSRDAGAAERMKLLSLDEGVWSCTFVGYCSQVCPKHVDPASAIQLGKKASAIDYVIKMFKPGEEE</sequence>
<dbReference type="InterPro" id="IPR012675">
    <property type="entry name" value="Beta-grasp_dom_sf"/>
</dbReference>
<dbReference type="EMBL" id="FOXF01000002">
    <property type="protein sequence ID" value="SFP01641.1"/>
    <property type="molecule type" value="Genomic_DNA"/>
</dbReference>
<proteinExistence type="inferred from homology"/>
<evidence type="ECO:0000256" key="17">
    <source>
        <dbReference type="ARBA" id="ARBA00023136"/>
    </source>
</evidence>
<evidence type="ECO:0000313" key="25">
    <source>
        <dbReference type="EMBL" id="SFP01641.1"/>
    </source>
</evidence>
<dbReference type="FunFam" id="1.10.1060.10:FF:000003">
    <property type="entry name" value="Succinate dehydrogenase iron-sulfur subunit"/>
    <property type="match status" value="1"/>
</dbReference>
<dbReference type="InterPro" id="IPR006058">
    <property type="entry name" value="2Fe2S_fd_BS"/>
</dbReference>
<dbReference type="GO" id="GO:0008177">
    <property type="term" value="F:succinate dehydrogenase (quinone) activity"/>
    <property type="evidence" value="ECO:0007669"/>
    <property type="project" value="UniProtKB-EC"/>
</dbReference>
<dbReference type="CDD" id="cd00207">
    <property type="entry name" value="fer2"/>
    <property type="match status" value="1"/>
</dbReference>
<dbReference type="NCBIfam" id="NF004616">
    <property type="entry name" value="PRK05950.1"/>
    <property type="match status" value="1"/>
</dbReference>
<evidence type="ECO:0000256" key="10">
    <source>
        <dbReference type="ARBA" id="ARBA00022532"/>
    </source>
</evidence>
<keyword evidence="15 22" id="KW-0408">Iron</keyword>
<accession>A0A662ZEH9</accession>
<evidence type="ECO:0000256" key="9">
    <source>
        <dbReference type="ARBA" id="ARBA00022485"/>
    </source>
</evidence>
<comment type="subunit">
    <text evidence="4">Fumarate dehydrogenase forms part of an enzyme complex containing four subunits: a flavoprotein, an iron-sulfur, and two hydrophobic anchor proteins.</text>
</comment>
<evidence type="ECO:0000259" key="23">
    <source>
        <dbReference type="PROSITE" id="PS51085"/>
    </source>
</evidence>
<dbReference type="Pfam" id="PF13183">
    <property type="entry name" value="Fer4_8"/>
    <property type="match status" value="1"/>
</dbReference>
<dbReference type="OrthoDB" id="9804391at2"/>
<dbReference type="InterPro" id="IPR009051">
    <property type="entry name" value="Helical_ferredxn"/>
</dbReference>
<evidence type="ECO:0000256" key="7">
    <source>
        <dbReference type="ARBA" id="ARBA00022448"/>
    </source>
</evidence>
<comment type="pathway">
    <text evidence="2">Carbohydrate metabolism; tricarboxylic acid cycle; fumarate from succinate (bacterial route): step 1/1.</text>
</comment>
<keyword evidence="26" id="KW-1185">Reference proteome</keyword>
<dbReference type="FunFam" id="3.10.20.30:FF:000009">
    <property type="entry name" value="Succinate dehydrogenase iron-sulfur subunit"/>
    <property type="match status" value="1"/>
</dbReference>
<dbReference type="AlphaFoldDB" id="A0A662ZEH9"/>
<dbReference type="GO" id="GO:0046872">
    <property type="term" value="F:metal ion binding"/>
    <property type="evidence" value="ECO:0007669"/>
    <property type="project" value="UniProtKB-KW"/>
</dbReference>
<dbReference type="GO" id="GO:0051539">
    <property type="term" value="F:4 iron, 4 sulfur cluster binding"/>
    <property type="evidence" value="ECO:0007669"/>
    <property type="project" value="UniProtKB-KW"/>
</dbReference>
<dbReference type="InterPro" id="IPR025192">
    <property type="entry name" value="Succ_DH/fum_Rdtase_N"/>
</dbReference>
<evidence type="ECO:0000256" key="5">
    <source>
        <dbReference type="ARBA" id="ARBA00012792"/>
    </source>
</evidence>
<evidence type="ECO:0000256" key="21">
    <source>
        <dbReference type="ARBA" id="ARBA00066269"/>
    </source>
</evidence>
<keyword evidence="16 22" id="KW-0411">Iron-sulfur</keyword>
<evidence type="ECO:0000256" key="18">
    <source>
        <dbReference type="ARBA" id="ARBA00023291"/>
    </source>
</evidence>
<keyword evidence="11 22" id="KW-0001">2Fe-2S</keyword>
<dbReference type="GO" id="GO:0051538">
    <property type="term" value="F:3 iron, 4 sulfur cluster binding"/>
    <property type="evidence" value="ECO:0007669"/>
    <property type="project" value="UniProtKB-KW"/>
</dbReference>
<evidence type="ECO:0000259" key="24">
    <source>
        <dbReference type="PROSITE" id="PS51379"/>
    </source>
</evidence>
<dbReference type="GO" id="GO:0006099">
    <property type="term" value="P:tricarboxylic acid cycle"/>
    <property type="evidence" value="ECO:0007669"/>
    <property type="project" value="UniProtKB-KW"/>
</dbReference>
<dbReference type="SUPFAM" id="SSF46548">
    <property type="entry name" value="alpha-helical ferredoxin"/>
    <property type="match status" value="1"/>
</dbReference>
<feature type="domain" description="2Fe-2S ferredoxin-type" evidence="23">
    <location>
        <begin position="7"/>
        <end position="96"/>
    </location>
</feature>
<dbReference type="GO" id="GO:0009055">
    <property type="term" value="F:electron transfer activity"/>
    <property type="evidence" value="ECO:0007669"/>
    <property type="project" value="InterPro"/>
</dbReference>
<dbReference type="GO" id="GO:0022904">
    <property type="term" value="P:respiratory electron transport chain"/>
    <property type="evidence" value="ECO:0007669"/>
    <property type="project" value="TreeGrafter"/>
</dbReference>
<keyword evidence="7" id="KW-0813">Transport</keyword>
<feature type="domain" description="4Fe-4S ferredoxin-type" evidence="24">
    <location>
        <begin position="144"/>
        <end position="173"/>
    </location>
</feature>
<dbReference type="InterPro" id="IPR050573">
    <property type="entry name" value="SDH/FRD_Iron-Sulfur"/>
</dbReference>
<comment type="cofactor">
    <cofactor evidence="22">
        <name>[4Fe-4S] cluster</name>
        <dbReference type="ChEBI" id="CHEBI:49883"/>
    </cofactor>
    <text evidence="22">Binds 1 [4Fe-4S] cluster.</text>
</comment>
<dbReference type="GO" id="GO:0005886">
    <property type="term" value="C:plasma membrane"/>
    <property type="evidence" value="ECO:0007669"/>
    <property type="project" value="UniProtKB-SubCell"/>
</dbReference>
<dbReference type="InterPro" id="IPR004489">
    <property type="entry name" value="Succ_DH/fum_Rdtase_Fe-S"/>
</dbReference>
<comment type="cofactor">
    <cofactor evidence="22">
        <name>[3Fe-4S] cluster</name>
        <dbReference type="ChEBI" id="CHEBI:21137"/>
    </cofactor>
    <text evidence="22">Binds 1 [3Fe-4S] cluster.</text>
</comment>
<keyword evidence="14" id="KW-0560">Oxidoreductase</keyword>
<evidence type="ECO:0000256" key="12">
    <source>
        <dbReference type="ARBA" id="ARBA00022723"/>
    </source>
</evidence>
<dbReference type="NCBIfam" id="NF009051">
    <property type="entry name" value="PRK12385.1"/>
    <property type="match status" value="1"/>
</dbReference>
<evidence type="ECO:0000256" key="16">
    <source>
        <dbReference type="ARBA" id="ARBA00023014"/>
    </source>
</evidence>
<dbReference type="InterPro" id="IPR036010">
    <property type="entry name" value="2Fe-2S_ferredoxin-like_sf"/>
</dbReference>
<comment type="catalytic activity">
    <reaction evidence="20">
        <text>a quinone + succinate = fumarate + a quinol</text>
        <dbReference type="Rhea" id="RHEA:40523"/>
        <dbReference type="ChEBI" id="CHEBI:24646"/>
        <dbReference type="ChEBI" id="CHEBI:29806"/>
        <dbReference type="ChEBI" id="CHEBI:30031"/>
        <dbReference type="ChEBI" id="CHEBI:132124"/>
        <dbReference type="EC" id="1.3.5.1"/>
    </reaction>
</comment>
<comment type="subcellular location">
    <subcellularLocation>
        <location evidence="1">Cell membrane</location>
        <topology evidence="1">Peripheral membrane protein</topology>
        <orientation evidence="1">Cytoplasmic side</orientation>
    </subcellularLocation>
</comment>
<gene>
    <name evidence="25" type="ORF">SAMN02910344_00200</name>
</gene>
<keyword evidence="12 22" id="KW-0479">Metal-binding</keyword>
<evidence type="ECO:0000256" key="22">
    <source>
        <dbReference type="RuleBase" id="RU361237"/>
    </source>
</evidence>
<dbReference type="Pfam" id="PF13085">
    <property type="entry name" value="Fer2_3"/>
    <property type="match status" value="1"/>
</dbReference>
<name>A0A662ZEH9_9GAMM</name>
<dbReference type="InterPro" id="IPR017900">
    <property type="entry name" value="4Fe4S_Fe_S_CS"/>
</dbReference>
<evidence type="ECO:0000256" key="13">
    <source>
        <dbReference type="ARBA" id="ARBA00022982"/>
    </source>
</evidence>
<organism evidence="25 26">
    <name type="scientific">Ruminobacter amylophilus</name>
    <dbReference type="NCBI Taxonomy" id="867"/>
    <lineage>
        <taxon>Bacteria</taxon>
        <taxon>Pseudomonadati</taxon>
        <taxon>Pseudomonadota</taxon>
        <taxon>Gammaproteobacteria</taxon>
        <taxon>Aeromonadales</taxon>
        <taxon>Succinivibrionaceae</taxon>
        <taxon>Ruminobacter</taxon>
    </lineage>
</organism>